<accession>A0A8D8IML5</accession>
<evidence type="ECO:0000313" key="2">
    <source>
        <dbReference type="EMBL" id="CAG6556129.1"/>
    </source>
</evidence>
<dbReference type="AlphaFoldDB" id="A0A8D8IML5"/>
<dbReference type="EMBL" id="HBUE01255397">
    <property type="protein sequence ID" value="CAG6556129.1"/>
    <property type="molecule type" value="Transcribed_RNA"/>
</dbReference>
<sequence length="136" mass="14546">MKLRSQRYNLENEAAQTVHVPVCSVKDASTQTDSDPSPASQSPGRPNGAARASPYTVPPRKEPAISTHASPTACCNCQVVQLAYQPLPVYMMATLAVQMPTFGYYLQGFPPAFPAMYAPGQLVHLPVLQPTSGGNN</sequence>
<dbReference type="EMBL" id="HBUE01150427">
    <property type="protein sequence ID" value="CAG6504845.1"/>
    <property type="molecule type" value="Transcribed_RNA"/>
</dbReference>
<evidence type="ECO:0000256" key="1">
    <source>
        <dbReference type="SAM" id="MobiDB-lite"/>
    </source>
</evidence>
<protein>
    <submittedName>
        <fullName evidence="2">(northern house mosquito) hypothetical protein</fullName>
    </submittedName>
</protein>
<feature type="region of interest" description="Disordered" evidence="1">
    <location>
        <begin position="24"/>
        <end position="68"/>
    </location>
</feature>
<feature type="compositionally biased region" description="Polar residues" evidence="1">
    <location>
        <begin position="27"/>
        <end position="44"/>
    </location>
</feature>
<dbReference type="EMBL" id="HBUE01067487">
    <property type="protein sequence ID" value="CAG6471403.1"/>
    <property type="molecule type" value="Transcribed_RNA"/>
</dbReference>
<name>A0A8D8IML5_CULPI</name>
<organism evidence="2">
    <name type="scientific">Culex pipiens</name>
    <name type="common">House mosquito</name>
    <dbReference type="NCBI Taxonomy" id="7175"/>
    <lineage>
        <taxon>Eukaryota</taxon>
        <taxon>Metazoa</taxon>
        <taxon>Ecdysozoa</taxon>
        <taxon>Arthropoda</taxon>
        <taxon>Hexapoda</taxon>
        <taxon>Insecta</taxon>
        <taxon>Pterygota</taxon>
        <taxon>Neoptera</taxon>
        <taxon>Endopterygota</taxon>
        <taxon>Diptera</taxon>
        <taxon>Nematocera</taxon>
        <taxon>Culicoidea</taxon>
        <taxon>Culicidae</taxon>
        <taxon>Culicinae</taxon>
        <taxon>Culicini</taxon>
        <taxon>Culex</taxon>
        <taxon>Culex</taxon>
    </lineage>
</organism>
<proteinExistence type="predicted"/>
<reference evidence="2" key="1">
    <citation type="submission" date="2021-05" db="EMBL/GenBank/DDBJ databases">
        <authorList>
            <person name="Alioto T."/>
            <person name="Alioto T."/>
            <person name="Gomez Garrido J."/>
        </authorList>
    </citation>
    <scope>NUCLEOTIDE SEQUENCE</scope>
</reference>